<evidence type="ECO:0000256" key="5">
    <source>
        <dbReference type="SAM" id="SignalP"/>
    </source>
</evidence>
<dbReference type="InterPro" id="IPR050708">
    <property type="entry name" value="T6SS_VgrG/RHS"/>
</dbReference>
<evidence type="ECO:0000259" key="6">
    <source>
        <dbReference type="PROSITE" id="PS51172"/>
    </source>
</evidence>
<dbReference type="Pfam" id="PF25023">
    <property type="entry name" value="TEN_YD-shell"/>
    <property type="match status" value="5"/>
</dbReference>
<evidence type="ECO:0000256" key="2">
    <source>
        <dbReference type="ARBA" id="ARBA00022801"/>
    </source>
</evidence>
<dbReference type="InterPro" id="IPR036966">
    <property type="entry name" value="CBM3_sf"/>
</dbReference>
<reference evidence="8" key="1">
    <citation type="submission" date="2018-12" db="EMBL/GenBank/DDBJ databases">
        <title>Complete genome sequence of Paenibacillus sp. MBLB1234.</title>
        <authorList>
            <person name="Nam Y.-D."/>
            <person name="Kang J."/>
            <person name="Chung W.-H."/>
            <person name="Park Y.S."/>
        </authorList>
    </citation>
    <scope>NUCLEOTIDE SEQUENCE [LARGE SCALE GENOMIC DNA]</scope>
    <source>
        <strain evidence="8">MBLB1234</strain>
    </source>
</reference>
<dbReference type="InterPro" id="IPR045351">
    <property type="entry name" value="DUF6531"/>
</dbReference>
<dbReference type="Proteomes" id="UP000270678">
    <property type="component" value="Chromosome"/>
</dbReference>
<dbReference type="Pfam" id="PF20148">
    <property type="entry name" value="DUF6531"/>
    <property type="match status" value="1"/>
</dbReference>
<dbReference type="RefSeq" id="WP_126995872.1">
    <property type="nucleotide sequence ID" value="NZ_CP034346.1"/>
</dbReference>
<dbReference type="Pfam" id="PF00942">
    <property type="entry name" value="CBM_3"/>
    <property type="match status" value="1"/>
</dbReference>
<name>A0A3Q9IAG4_9BACL</name>
<dbReference type="GO" id="GO:0030248">
    <property type="term" value="F:cellulose binding"/>
    <property type="evidence" value="ECO:0007669"/>
    <property type="project" value="InterPro"/>
</dbReference>
<dbReference type="Pfam" id="PF05593">
    <property type="entry name" value="RHS_repeat"/>
    <property type="match status" value="4"/>
</dbReference>
<dbReference type="SMART" id="SM00495">
    <property type="entry name" value="ChtBD3"/>
    <property type="match status" value="2"/>
</dbReference>
<keyword evidence="3" id="KW-0119">Carbohydrate metabolism</keyword>
<dbReference type="InterPro" id="IPR006530">
    <property type="entry name" value="YD"/>
</dbReference>
<dbReference type="CDD" id="cd12215">
    <property type="entry name" value="ChiC_BD"/>
    <property type="match status" value="2"/>
</dbReference>
<evidence type="ECO:0000256" key="4">
    <source>
        <dbReference type="SAM" id="MobiDB-lite"/>
    </source>
</evidence>
<dbReference type="Gene3D" id="2.60.40.4070">
    <property type="match status" value="1"/>
</dbReference>
<feature type="chain" id="PRO_5018775381" description="CBM3 domain-containing protein" evidence="5">
    <location>
        <begin position="33"/>
        <end position="2213"/>
    </location>
</feature>
<dbReference type="InterPro" id="IPR001956">
    <property type="entry name" value="CBM3"/>
</dbReference>
<evidence type="ECO:0000313" key="7">
    <source>
        <dbReference type="EMBL" id="AZS13822.1"/>
    </source>
</evidence>
<keyword evidence="1" id="KW-0677">Repeat</keyword>
<feature type="domain" description="CBM3" evidence="6">
    <location>
        <begin position="844"/>
        <end position="1002"/>
    </location>
</feature>
<dbReference type="GO" id="GO:0004553">
    <property type="term" value="F:hydrolase activity, hydrolyzing O-glycosyl compounds"/>
    <property type="evidence" value="ECO:0007669"/>
    <property type="project" value="InterPro"/>
</dbReference>
<sequence>MKKFNQWRRICAIVLSLLLVVQMLPWQPAALAATNGDERRFIRVEPSVFQPSQGETTLIRWNWEVDHPTVIKLVSGEQTVTVIQGEKNYAGGYVPHEFVWNGQDEQGNIVAAGTYNIVVEPQDLFKPYASVHPVTILGGEAKDIAISPNLQGDRFTVYGKLGKAQGVTGVTLTLTSNGDTSRQVEATVEEGRWFATVGLTPYTETSIEAEIRGSGAGKPSLTVTNHPFRFFDELSLLGLQYYGDARHKDDILADNELLASSEEAKFVGQNILMINQTQRVRIVNQDPVLGGNMGIADLFAGINTNTPAHMGMGNNVGVASDLYIGGSFPLFFTRTYNSRDVYFSELGSYWSHTYSERLRDLDKAVLIRFEDGHIERYDKQSGGSYRAGEGIYNQLTKQGDGSFELKMQNQSKMYFSKQGLPTRYLTVNGVEMRLHFTGNQLDHVEREGGKLQFQYDEAGWLIKVSDHTGRSFSYTNEAGKVVSVTDVEGNRYDYQYNDAARLTQVNDANGTALRKMQYDDKGRLTDVRFVDDSGRTYQYDEAKRVVTMKEGSGLETRYFYDADLRLTKIVDAAGEQTFRYDQVLNNAVYAGDVGDQADKANSEDRVDTKDSNNSKAIQGDITKTQWIQIPNGKSVAAASALVLTIAPEQQSGSDASEAHQASQDKKDSLTLSDDTSPVEVVESDDKGSAESNAGNTSEDAASDSKTAPCSVAWDKQKVYVGGELVSYEGHTWRAKWWSLGEVPGTTGEWGAWEDKGTCDGIDPAPTPKPCNAVAWDKQQAYVGGEIVNYDGRTWKAKWWTQGDEPGKAGGAGVWEEQSGCDNNSDPGEKPNPELDEVIMAPDNGTKIIRAEMFNDNRSDIYNTLYPWYRLHNESDRPIALSDIRIRYFFTADSKDRLIFWNDWASIGSTHIDGEQRFKGEFISLKAPGVSVDTVLEMSFEADSGILQPGEYVELHTRISKERWTDFTQTNDFSFNSVDPDFKNWERIAVFVRGDWVWGSMPIAAALEVDPPTIDHELTIPDYYSKKTFVESGDARGAKTHYVYDDRGNLLEQTDALGNTTKFTYNEQNRITSVTDALGHTSMYTYDDKGNLLTATDSEGNITKYVYDGKGLPNEIILADGNKVKVEYDGNGNAIQVIDGLGAIHKQSYDELNRLIERIDPQGNKYSYEYTPSGLIKQVIDALGQKQQTSYNSFGEITELIDAAVGKTMYRYNEQGLLSELIDPLGNLTQYSYDDSGLLQQLIAPDGGITSYTYDLWNRVTAFTDAEGNVTRYEYDAIGNLIRETDARGHVTTNSYDLLNRLTKTVQVDGAVDTWNYDAVGQLIEYVDAAGGTSRYTYNGSGQLLSETDAAGHITKYAYTPTGQRLSMTDATGNVTKYEYDGNGNLSTVIDALGNKTSYTYDSSGRLNEGRNALGQTTTYSYDPLGQLLSRTDAGGSKISYTYTPLGQVASMSDALGHQTEYNYDAVGQLTEVQDALGHKTRYSYDAVGNLTSQTRIGTNGEEQVTKYGYDKLQRRIEVMSPLGQQTRYSYDPSGNLIETVDPAGKKISQTYDANNRLMEIAYSAEKQAKFAYNQRGELVRMEDWNGVTDIQRDVLGQITRVTDPKQRTVNYTWTPVGNKASLTTPDGKQTTYDYDALNRLSNVKDHTGTTAYTYNAAGQLIEKTVANGSTTQYSYNSRGLLEKLSEQNQAGNILNKHEYSYDAAGNILNWIETIDGKKRDKSYTYDELNQLIQVIDQGQERTYRYDSFGNRIEKAGTGDPTTYSYNSANQLLEEKSGGVQKKYQYDPRGNLITVTTGSKTLENYTFDETNRLIQAVKDGKTAEYRYNARGVRIQSQTADKTQDFVTDLTSAYNDLLAVYEGETLQASYTYGLNRLQVHLPNGQSETYSYDHLGSIVGLQDQQGKMIETHRYDEFGLLQTQTQTDRAVGFTYTGYPYEDNGLYYAQARYYKPEVGRFISEYAYEGQISNPQSLNRYMYVLNNPLKYIDPRGYDAIIITNPNLAFKQGHTSAIIQDKDGKWYYFYWGDQNVHLVEVDSVDALNSLEDFNFWASNKKIKDKKGNLIGLAGFGDGGYKSSTYIKGDFNESVVKANKIYKAHSDNAVNKDYNVATKNCLQVTESVLDEGMLANGTKASRFFATNFNVYNNTIDHSRIIPNIAKARFQVIFYNNAFTYEEYQEQLQEVKESYNSMNWVMKKVSKAKYHLFRINILLDDI</sequence>
<dbReference type="InterPro" id="IPR008965">
    <property type="entry name" value="CBM2/CBM3_carb-bd_dom_sf"/>
</dbReference>
<keyword evidence="8" id="KW-1185">Reference proteome</keyword>
<keyword evidence="3" id="KW-0624">Polysaccharide degradation</keyword>
<dbReference type="InterPro" id="IPR031325">
    <property type="entry name" value="RHS_repeat"/>
</dbReference>
<feature type="compositionally biased region" description="Polar residues" evidence="4">
    <location>
        <begin position="689"/>
        <end position="707"/>
    </location>
</feature>
<dbReference type="PANTHER" id="PTHR32305">
    <property type="match status" value="1"/>
</dbReference>
<keyword evidence="5" id="KW-0732">Signal</keyword>
<dbReference type="OrthoDB" id="41445at2"/>
<dbReference type="SMART" id="SM01067">
    <property type="entry name" value="CBM_3"/>
    <property type="match status" value="1"/>
</dbReference>
<feature type="region of interest" description="Disordered" evidence="4">
    <location>
        <begin position="801"/>
        <end position="833"/>
    </location>
</feature>
<dbReference type="SUPFAM" id="SSF51055">
    <property type="entry name" value="Carbohydrate binding domain"/>
    <property type="match status" value="2"/>
</dbReference>
<dbReference type="InterPro" id="IPR036573">
    <property type="entry name" value="CBM_sf_5/12"/>
</dbReference>
<dbReference type="Pfam" id="PF02839">
    <property type="entry name" value="CBM_5_12"/>
    <property type="match status" value="2"/>
</dbReference>
<dbReference type="Gene3D" id="2.10.10.20">
    <property type="entry name" value="Carbohydrate-binding module superfamily 5/12"/>
    <property type="match status" value="2"/>
</dbReference>
<dbReference type="GO" id="GO:0005576">
    <property type="term" value="C:extracellular region"/>
    <property type="evidence" value="ECO:0007669"/>
    <property type="project" value="InterPro"/>
</dbReference>
<dbReference type="KEGG" id="plut:EI981_04720"/>
<dbReference type="NCBIfam" id="TIGR03696">
    <property type="entry name" value="Rhs_assc_core"/>
    <property type="match status" value="1"/>
</dbReference>
<organism evidence="7 8">
    <name type="scientific">Paenibacillus lutimineralis</name>
    <dbReference type="NCBI Taxonomy" id="2707005"/>
    <lineage>
        <taxon>Bacteria</taxon>
        <taxon>Bacillati</taxon>
        <taxon>Bacillota</taxon>
        <taxon>Bacilli</taxon>
        <taxon>Bacillales</taxon>
        <taxon>Paenibacillaceae</taxon>
        <taxon>Paenibacillus</taxon>
    </lineage>
</organism>
<feature type="signal peptide" evidence="5">
    <location>
        <begin position="1"/>
        <end position="32"/>
    </location>
</feature>
<proteinExistence type="predicted"/>
<evidence type="ECO:0000256" key="1">
    <source>
        <dbReference type="ARBA" id="ARBA00022737"/>
    </source>
</evidence>
<dbReference type="Gene3D" id="2.60.40.710">
    <property type="entry name" value="Endoglucanase-like"/>
    <property type="match status" value="1"/>
</dbReference>
<dbReference type="PROSITE" id="PS51172">
    <property type="entry name" value="CBM3"/>
    <property type="match status" value="1"/>
</dbReference>
<feature type="region of interest" description="Disordered" evidence="4">
    <location>
        <begin position="649"/>
        <end position="707"/>
    </location>
</feature>
<gene>
    <name evidence="7" type="ORF">EI981_04720</name>
</gene>
<dbReference type="InterPro" id="IPR003610">
    <property type="entry name" value="CBM5/12"/>
</dbReference>
<accession>A0A3Q9IAG4</accession>
<dbReference type="SUPFAM" id="SSF49384">
    <property type="entry name" value="Carbohydrate-binding domain"/>
    <property type="match status" value="1"/>
</dbReference>
<feature type="region of interest" description="Disordered" evidence="4">
    <location>
        <begin position="595"/>
        <end position="617"/>
    </location>
</feature>
<dbReference type="PANTHER" id="PTHR32305:SF15">
    <property type="entry name" value="PROTEIN RHSA-RELATED"/>
    <property type="match status" value="1"/>
</dbReference>
<keyword evidence="2" id="KW-0378">Hydrolase</keyword>
<evidence type="ECO:0000256" key="3">
    <source>
        <dbReference type="ARBA" id="ARBA00023326"/>
    </source>
</evidence>
<dbReference type="Gene3D" id="2.180.10.10">
    <property type="entry name" value="RHS repeat-associated core"/>
    <property type="match status" value="4"/>
</dbReference>
<dbReference type="NCBIfam" id="TIGR01643">
    <property type="entry name" value="YD_repeat_2x"/>
    <property type="match status" value="18"/>
</dbReference>
<dbReference type="GO" id="GO:0000272">
    <property type="term" value="P:polysaccharide catabolic process"/>
    <property type="evidence" value="ECO:0007669"/>
    <property type="project" value="UniProtKB-KW"/>
</dbReference>
<dbReference type="InterPro" id="IPR056823">
    <property type="entry name" value="TEN-like_YD-shell"/>
</dbReference>
<feature type="compositionally biased region" description="Basic and acidic residues" evidence="4">
    <location>
        <begin position="596"/>
        <end position="612"/>
    </location>
</feature>
<dbReference type="InterPro" id="IPR022385">
    <property type="entry name" value="Rhs_assc_core"/>
</dbReference>
<dbReference type="EMBL" id="CP034346">
    <property type="protein sequence ID" value="AZS13822.1"/>
    <property type="molecule type" value="Genomic_DNA"/>
</dbReference>
<protein>
    <recommendedName>
        <fullName evidence="6">CBM3 domain-containing protein</fullName>
    </recommendedName>
</protein>
<evidence type="ECO:0000313" key="8">
    <source>
        <dbReference type="Proteomes" id="UP000270678"/>
    </source>
</evidence>